<dbReference type="InterPro" id="IPR003690">
    <property type="entry name" value="MTERF"/>
</dbReference>
<comment type="similarity">
    <text evidence="1">Belongs to the mTERF family.</text>
</comment>
<dbReference type="EMBL" id="JAUIZM010000008">
    <property type="protein sequence ID" value="KAK1369161.1"/>
    <property type="molecule type" value="Genomic_DNA"/>
</dbReference>
<protein>
    <submittedName>
        <fullName evidence="4">Uncharacterized protein</fullName>
    </submittedName>
</protein>
<dbReference type="GO" id="GO:0006353">
    <property type="term" value="P:DNA-templated transcription termination"/>
    <property type="evidence" value="ECO:0007669"/>
    <property type="project" value="UniProtKB-KW"/>
</dbReference>
<reference evidence="4" key="1">
    <citation type="submission" date="2023-02" db="EMBL/GenBank/DDBJ databases">
        <title>Genome of toxic invasive species Heracleum sosnowskyi carries increased number of genes despite the absence of recent whole-genome duplications.</title>
        <authorList>
            <person name="Schelkunov M."/>
            <person name="Shtratnikova V."/>
            <person name="Makarenko M."/>
            <person name="Klepikova A."/>
            <person name="Omelchenko D."/>
            <person name="Novikova G."/>
            <person name="Obukhova E."/>
            <person name="Bogdanov V."/>
            <person name="Penin A."/>
            <person name="Logacheva M."/>
        </authorList>
    </citation>
    <scope>NUCLEOTIDE SEQUENCE</scope>
    <source>
        <strain evidence="4">Hsosn_3</strain>
        <tissue evidence="4">Leaf</tissue>
    </source>
</reference>
<dbReference type="Gene3D" id="1.25.70.10">
    <property type="entry name" value="Transcription termination factor 3, mitochondrial"/>
    <property type="match status" value="2"/>
</dbReference>
<keyword evidence="5" id="KW-1185">Reference proteome</keyword>
<proteinExistence type="inferred from homology"/>
<dbReference type="Pfam" id="PF02536">
    <property type="entry name" value="mTERF"/>
    <property type="match status" value="2"/>
</dbReference>
<keyword evidence="2" id="KW-0804">Transcription</keyword>
<accession>A0AAD8HM37</accession>
<evidence type="ECO:0000313" key="5">
    <source>
        <dbReference type="Proteomes" id="UP001237642"/>
    </source>
</evidence>
<dbReference type="FunFam" id="1.25.70.10:FF:000001">
    <property type="entry name" value="Mitochondrial transcription termination factor-like"/>
    <property type="match status" value="1"/>
</dbReference>
<dbReference type="AlphaFoldDB" id="A0AAD8HM37"/>
<organism evidence="4 5">
    <name type="scientific">Heracleum sosnowskyi</name>
    <dbReference type="NCBI Taxonomy" id="360622"/>
    <lineage>
        <taxon>Eukaryota</taxon>
        <taxon>Viridiplantae</taxon>
        <taxon>Streptophyta</taxon>
        <taxon>Embryophyta</taxon>
        <taxon>Tracheophyta</taxon>
        <taxon>Spermatophyta</taxon>
        <taxon>Magnoliopsida</taxon>
        <taxon>eudicotyledons</taxon>
        <taxon>Gunneridae</taxon>
        <taxon>Pentapetalae</taxon>
        <taxon>asterids</taxon>
        <taxon>campanulids</taxon>
        <taxon>Apiales</taxon>
        <taxon>Apiaceae</taxon>
        <taxon>Apioideae</taxon>
        <taxon>apioid superclade</taxon>
        <taxon>Tordylieae</taxon>
        <taxon>Tordyliinae</taxon>
        <taxon>Heracleum</taxon>
    </lineage>
</organism>
<comment type="caution">
    <text evidence="4">The sequence shown here is derived from an EMBL/GenBank/DDBJ whole genome shotgun (WGS) entry which is preliminary data.</text>
</comment>
<dbReference type="GO" id="GO:0003676">
    <property type="term" value="F:nucleic acid binding"/>
    <property type="evidence" value="ECO:0007669"/>
    <property type="project" value="InterPro"/>
</dbReference>
<evidence type="ECO:0000256" key="2">
    <source>
        <dbReference type="ARBA" id="ARBA00022472"/>
    </source>
</evidence>
<dbReference type="Proteomes" id="UP001237642">
    <property type="component" value="Unassembled WGS sequence"/>
</dbReference>
<name>A0AAD8HM37_9APIA</name>
<dbReference type="SMART" id="SM00733">
    <property type="entry name" value="Mterf"/>
    <property type="match status" value="8"/>
</dbReference>
<reference evidence="4" key="2">
    <citation type="submission" date="2023-05" db="EMBL/GenBank/DDBJ databases">
        <authorList>
            <person name="Schelkunov M.I."/>
        </authorList>
    </citation>
    <scope>NUCLEOTIDE SEQUENCE</scope>
    <source>
        <strain evidence="4">Hsosn_3</strain>
        <tissue evidence="4">Leaf</tissue>
    </source>
</reference>
<dbReference type="PANTHER" id="PTHR13068">
    <property type="entry name" value="CGI-12 PROTEIN-RELATED"/>
    <property type="match status" value="1"/>
</dbReference>
<sequence>MMLVYLYKCQSLTLLTKLPTFRNFRLAKPIICSYDTKRIIPTNVDSSDFKISFLQKKCGLSGKALISACKCLDFDSSNTRPDSVIELFRTFGFSQPHIAKIISCYPLVLYNYHPGNILKPKLDFLLSIFQSQAEVVAIVTKNPCILIKSLNNHLIPSINVLNSVTGSYPDTLSILKYNPYIICCDLSETLLLNTQFLSALGVPNSQILKLLRSYGPLLGRPHDRFCTFVSELMDMGFDLQSSYFFNAMHAMSFVTDSTWESRCGLFRRFGFSNSEMVSMFKKLPLVMCYSEKNIKEKVEFFLNKLQWTLFRLSSYPTVLSYSLEKRIIPRCSVLQVLVLKNITNESYMLSSILVMAEKKFFKDFVTAHKDEVPEPNTREVPQIQERYLIKQRFDEFSWESRWKEGKISSPGLSRGTTKSEIVGLYEEISLGNYSHLAKDMGFDLESSYFLNALGTLRFVTDSTWESRCILLRSFGFSDHEILFMFKKPPVVMDLFLNKLHWTPFRLSRYPYVLGYSLKKRNIPSHVYLFAQT</sequence>
<keyword evidence="2" id="KW-0805">Transcription regulation</keyword>
<gene>
    <name evidence="4" type="ORF">POM88_035253</name>
</gene>
<evidence type="ECO:0000256" key="1">
    <source>
        <dbReference type="ARBA" id="ARBA00007692"/>
    </source>
</evidence>
<evidence type="ECO:0000256" key="3">
    <source>
        <dbReference type="ARBA" id="ARBA00022946"/>
    </source>
</evidence>
<keyword evidence="2" id="KW-0806">Transcription termination</keyword>
<dbReference type="InterPro" id="IPR038538">
    <property type="entry name" value="MTERF_sf"/>
</dbReference>
<keyword evidence="3" id="KW-0809">Transit peptide</keyword>
<evidence type="ECO:0000313" key="4">
    <source>
        <dbReference type="EMBL" id="KAK1369161.1"/>
    </source>
</evidence>
<dbReference type="PANTHER" id="PTHR13068:SF236">
    <property type="entry name" value="OS02G0749800 PROTEIN"/>
    <property type="match status" value="1"/>
</dbReference>